<evidence type="ECO:0000256" key="5">
    <source>
        <dbReference type="ARBA" id="ARBA00022801"/>
    </source>
</evidence>
<dbReference type="Pfam" id="PF10502">
    <property type="entry name" value="Peptidase_S26"/>
    <property type="match status" value="2"/>
</dbReference>
<comment type="caution">
    <text evidence="9">The sequence shown here is derived from an EMBL/GenBank/DDBJ whole genome shotgun (WGS) entry which is preliminary data.</text>
</comment>
<dbReference type="GO" id="GO:0009003">
    <property type="term" value="F:signal peptidase activity"/>
    <property type="evidence" value="ECO:0007669"/>
    <property type="project" value="UniProtKB-EC"/>
</dbReference>
<evidence type="ECO:0000313" key="9">
    <source>
        <dbReference type="EMBL" id="PKQ70004.1"/>
    </source>
</evidence>
<dbReference type="EMBL" id="NKXO01000012">
    <property type="protein sequence ID" value="PKQ70004.1"/>
    <property type="molecule type" value="Genomic_DNA"/>
</dbReference>
<dbReference type="GO" id="GO:0006465">
    <property type="term" value="P:signal peptide processing"/>
    <property type="evidence" value="ECO:0007669"/>
    <property type="project" value="InterPro"/>
</dbReference>
<comment type="catalytic activity">
    <reaction evidence="1 7">
        <text>Cleavage of hydrophobic, N-terminal signal or leader sequences from secreted and periplasmic proteins.</text>
        <dbReference type="EC" id="3.4.21.89"/>
    </reaction>
</comment>
<feature type="domain" description="Peptidase S26" evidence="8">
    <location>
        <begin position="21"/>
        <end position="172"/>
    </location>
</feature>
<feature type="transmembrane region" description="Helical" evidence="7">
    <location>
        <begin position="21"/>
        <end position="42"/>
    </location>
</feature>
<dbReference type="GO" id="GO:0016020">
    <property type="term" value="C:membrane"/>
    <property type="evidence" value="ECO:0007669"/>
    <property type="project" value="UniProtKB-SubCell"/>
</dbReference>
<evidence type="ECO:0000256" key="6">
    <source>
        <dbReference type="PIRSR" id="PIRSR600223-1"/>
    </source>
</evidence>
<reference evidence="9 10" key="1">
    <citation type="submission" date="2017-06" db="EMBL/GenBank/DDBJ databases">
        <title>Raineya orbicola gen. nov., sp. nov. a slightly thermophilic bacterium of the phylum Bacteroidetes and the description of Raineyaceae fam. nov.</title>
        <authorList>
            <person name="Albuquerque L."/>
            <person name="Polonia A.R.M."/>
            <person name="Barroso C."/>
            <person name="Froufe H.J.C."/>
            <person name="Lage O."/>
            <person name="Lobo-Da-Cunha A."/>
            <person name="Egas C."/>
            <person name="Da Costa M.S."/>
        </authorList>
    </citation>
    <scope>NUCLEOTIDE SEQUENCE [LARGE SCALE GENOMIC DNA]</scope>
    <source>
        <strain evidence="9 10">SPSPC-11</strain>
    </source>
</reference>
<dbReference type="InterPro" id="IPR036286">
    <property type="entry name" value="LexA/Signal_pep-like_sf"/>
</dbReference>
<proteinExistence type="inferred from homology"/>
<feature type="domain" description="Peptidase S26" evidence="8">
    <location>
        <begin position="296"/>
        <end position="380"/>
    </location>
</feature>
<gene>
    <name evidence="9" type="ORF">Rain11_0941</name>
</gene>
<keyword evidence="7" id="KW-0812">Transmembrane</keyword>
<dbReference type="NCBIfam" id="TIGR02227">
    <property type="entry name" value="sigpep_I_bact"/>
    <property type="match status" value="2"/>
</dbReference>
<dbReference type="OrthoDB" id="9802919at2"/>
<organism evidence="9 10">
    <name type="scientific">Raineya orbicola</name>
    <dbReference type="NCBI Taxonomy" id="2016530"/>
    <lineage>
        <taxon>Bacteria</taxon>
        <taxon>Pseudomonadati</taxon>
        <taxon>Bacteroidota</taxon>
        <taxon>Cytophagia</taxon>
        <taxon>Cytophagales</taxon>
        <taxon>Raineyaceae</taxon>
        <taxon>Raineya</taxon>
    </lineage>
</organism>
<keyword evidence="5 7" id="KW-0378">Hydrolase</keyword>
<dbReference type="PANTHER" id="PTHR43390">
    <property type="entry name" value="SIGNAL PEPTIDASE I"/>
    <property type="match status" value="1"/>
</dbReference>
<keyword evidence="7" id="KW-0645">Protease</keyword>
<feature type="active site" evidence="6">
    <location>
        <position position="143"/>
    </location>
</feature>
<name>A0A2N3II66_9BACT</name>
<dbReference type="PROSITE" id="PS00761">
    <property type="entry name" value="SPASE_I_3"/>
    <property type="match status" value="1"/>
</dbReference>
<dbReference type="Proteomes" id="UP000233387">
    <property type="component" value="Unassembled WGS sequence"/>
</dbReference>
<dbReference type="PANTHER" id="PTHR43390:SF1">
    <property type="entry name" value="CHLOROPLAST PROCESSING PEPTIDASE"/>
    <property type="match status" value="1"/>
</dbReference>
<evidence type="ECO:0000259" key="8">
    <source>
        <dbReference type="Pfam" id="PF10502"/>
    </source>
</evidence>
<dbReference type="CDD" id="cd06530">
    <property type="entry name" value="S26_SPase_I"/>
    <property type="match status" value="2"/>
</dbReference>
<dbReference type="Gene3D" id="2.10.109.10">
    <property type="entry name" value="Umud Fragment, subunit A"/>
    <property type="match status" value="2"/>
</dbReference>
<keyword evidence="7" id="KW-0472">Membrane</keyword>
<evidence type="ECO:0000256" key="4">
    <source>
        <dbReference type="ARBA" id="ARBA00019232"/>
    </source>
</evidence>
<evidence type="ECO:0000256" key="1">
    <source>
        <dbReference type="ARBA" id="ARBA00000677"/>
    </source>
</evidence>
<sequence length="402" mass="46754">MRFIPSFFRKKDPNKPKKSKLREWIDAIVFAVVVATFLRWLLLEAYTIPTPSMEGSLLTGDFLFVSKLHYGARTPKTPLQVPLTHQKIFFTNIPSYLDWIQLPQYRLPHFSEVKNGDVVVFNYPGFEEKQPRHPVDLRTNYIKRCIAIAGDTLEIRNADVYVNGKRFPDHEKTQFSYSIEVKDEIPQEDLEELGLFVGDDIENPDIEYLPAQNRYVGFLNAKTAEAISKLPQVKKVEKIIMPAGKKEEAGQTILNDKGKGETIFGENVYPVFPHSAKFNWNRDNFGPLWVPKKGATIPINETTLALYGFTIQEFEGYDKDELEITNNNELIIDKKPVKTYTFKQDYYFMMGDNRHNSLDSRYWGFVPADHIVGKALFIWMSWESRAKWYKKIRWGRLFNGID</sequence>
<dbReference type="InterPro" id="IPR019758">
    <property type="entry name" value="Pept_S26A_signal_pept_1_CS"/>
</dbReference>
<dbReference type="EC" id="3.4.21.89" evidence="3 7"/>
<dbReference type="InterPro" id="IPR019533">
    <property type="entry name" value="Peptidase_S26"/>
</dbReference>
<dbReference type="GO" id="GO:0004252">
    <property type="term" value="F:serine-type endopeptidase activity"/>
    <property type="evidence" value="ECO:0007669"/>
    <property type="project" value="InterPro"/>
</dbReference>
<evidence type="ECO:0000256" key="7">
    <source>
        <dbReference type="RuleBase" id="RU362042"/>
    </source>
</evidence>
<dbReference type="RefSeq" id="WP_101358249.1">
    <property type="nucleotide sequence ID" value="NZ_NKXO01000012.1"/>
</dbReference>
<evidence type="ECO:0000256" key="2">
    <source>
        <dbReference type="ARBA" id="ARBA00009370"/>
    </source>
</evidence>
<keyword evidence="7" id="KW-1133">Transmembrane helix</keyword>
<dbReference type="InterPro" id="IPR000223">
    <property type="entry name" value="Pept_S26A_signal_pept_1"/>
</dbReference>
<evidence type="ECO:0000256" key="3">
    <source>
        <dbReference type="ARBA" id="ARBA00013208"/>
    </source>
</evidence>
<protein>
    <recommendedName>
        <fullName evidence="4 7">Signal peptidase I</fullName>
        <ecNumber evidence="3 7">3.4.21.89</ecNumber>
    </recommendedName>
</protein>
<accession>A0A2N3II66</accession>
<dbReference type="PRINTS" id="PR00727">
    <property type="entry name" value="LEADERPTASE"/>
</dbReference>
<evidence type="ECO:0000313" key="10">
    <source>
        <dbReference type="Proteomes" id="UP000233387"/>
    </source>
</evidence>
<keyword evidence="10" id="KW-1185">Reference proteome</keyword>
<dbReference type="AlphaFoldDB" id="A0A2N3II66"/>
<feature type="active site" evidence="6">
    <location>
        <position position="52"/>
    </location>
</feature>
<comment type="subcellular location">
    <subcellularLocation>
        <location evidence="7">Membrane</location>
        <topology evidence="7">Single-pass type II membrane protein</topology>
    </subcellularLocation>
</comment>
<dbReference type="SUPFAM" id="SSF51306">
    <property type="entry name" value="LexA/Signal peptidase"/>
    <property type="match status" value="2"/>
</dbReference>
<comment type="similarity">
    <text evidence="2 7">Belongs to the peptidase S26 family.</text>
</comment>